<protein>
    <submittedName>
        <fullName evidence="2">Virulence-associated protein E</fullName>
    </submittedName>
</protein>
<dbReference type="AlphaFoldDB" id="A0A1M6NUH0"/>
<dbReference type="Pfam" id="PF05272">
    <property type="entry name" value="VapE-like_dom"/>
    <property type="match status" value="1"/>
</dbReference>
<evidence type="ECO:0000313" key="3">
    <source>
        <dbReference type="Proteomes" id="UP000183952"/>
    </source>
</evidence>
<proteinExistence type="predicted"/>
<dbReference type="PANTHER" id="PTHR34985">
    <property type="entry name" value="SLR0554 PROTEIN"/>
    <property type="match status" value="1"/>
</dbReference>
<name>A0A1M6NUH0_9CLOT</name>
<feature type="domain" description="Virulence-associated protein E-like" evidence="1">
    <location>
        <begin position="461"/>
        <end position="683"/>
    </location>
</feature>
<accession>A0A1M6NUH0</accession>
<dbReference type="RefSeq" id="WP_072903468.1">
    <property type="nucleotide sequence ID" value="NZ_FRAD01000011.1"/>
</dbReference>
<dbReference type="InterPro" id="IPR007936">
    <property type="entry name" value="VapE-like_dom"/>
</dbReference>
<evidence type="ECO:0000313" key="2">
    <source>
        <dbReference type="EMBL" id="SHJ99389.1"/>
    </source>
</evidence>
<dbReference type="EMBL" id="FRAD01000011">
    <property type="protein sequence ID" value="SHJ99389.1"/>
    <property type="molecule type" value="Genomic_DNA"/>
</dbReference>
<keyword evidence="3" id="KW-1185">Reference proteome</keyword>
<evidence type="ECO:0000259" key="1">
    <source>
        <dbReference type="Pfam" id="PF05272"/>
    </source>
</evidence>
<gene>
    <name evidence="2" type="ORF">SAMN02745248_01503</name>
</gene>
<organism evidence="2 3">
    <name type="scientific">Hathewaya proteolytica DSM 3090</name>
    <dbReference type="NCBI Taxonomy" id="1121331"/>
    <lineage>
        <taxon>Bacteria</taxon>
        <taxon>Bacillati</taxon>
        <taxon>Bacillota</taxon>
        <taxon>Clostridia</taxon>
        <taxon>Eubacteriales</taxon>
        <taxon>Clostridiaceae</taxon>
        <taxon>Hathewaya</taxon>
    </lineage>
</organism>
<dbReference type="STRING" id="1121331.SAMN02745248_01503"/>
<reference evidence="2 3" key="1">
    <citation type="submission" date="2016-11" db="EMBL/GenBank/DDBJ databases">
        <authorList>
            <person name="Jaros S."/>
            <person name="Januszkiewicz K."/>
            <person name="Wedrychowicz H."/>
        </authorList>
    </citation>
    <scope>NUCLEOTIDE SEQUENCE [LARGE SCALE GENOMIC DNA]</scope>
    <source>
        <strain evidence="2 3">DSM 3090</strain>
    </source>
</reference>
<sequence length="807" mass="93490">MDIKIAEARSCESKKWHNRVLKWTEFVQKLSNTYRTSETLEEFKIMNKKEKGRIKNCKGGFVGGKLKEDGPRNKSTIETRDLLTLDIDHCQNDIWPTIEKFGKVCCMYSTHSHRADNVRLRLIIPLDRDVKPEEYEAISRMVAYKIGIEIFDTTTHQPERLMYWPSTPIDGEYVFEQVPFDEGEVLKADGVLSEYTFGWSDMESWPKSIRENNIIKTDVKEQQDPTTKSGLIGAFCRTYTITDAVKTFLSDLYSLSDDGTRATYKSGTTSNGVLIFDNTFSYSYHDSDPTQGILCNAFDLVRIHLYGEEDKEVKSGTKTENLPSFKKMIELCVKDEKVQREKLEEEFGDYEGDIEWLTELTRTAKGSIAKTIDNIVKILQNDCLLKDNIYFDTFEQLPKIKSKLPWSNVDFEPGSEWSDFDDSGLRWYLEKHYAKFSAIDIKSALDIIQGQNTFHPIREYLTSLLWDGEQRAERLFIDYLGAEDTPYNRMVTKKMLVAAVKRVFEPGCKYEELVILVSTSQGVGKSTILSRLGKQWFSDSLTFNHIKTDIKRAIEQTEGSWIIEIGELKGLSSSDADAIKAFMSGKVDKTRKAYDRRVSKVPRQFIIVGTTNNEEFLSDRTGNRRYLPIKVAVKTPQKDVFNIGDYEIDQVWAEAYSYYQEGYETYLNSRENKLAEEQQELYMYAHDDELEFKEYLDKPILAVKDKDWYSLPLVERISYLYPEGEFLGEAKEGETEIRDKICIKAVYEEFIQEVQPEKSREGLSREVENEIKTLLIRAGWRKYDKSRGRMRFGAYGLKTAYVKSIPK</sequence>
<dbReference type="Proteomes" id="UP000183952">
    <property type="component" value="Unassembled WGS sequence"/>
</dbReference>
<dbReference type="PANTHER" id="PTHR34985:SF1">
    <property type="entry name" value="SLR0554 PROTEIN"/>
    <property type="match status" value="1"/>
</dbReference>
<dbReference type="OrthoDB" id="9763644at2"/>